<dbReference type="EMBL" id="OZ034824">
    <property type="protein sequence ID" value="CAL1673375.1"/>
    <property type="molecule type" value="Genomic_DNA"/>
</dbReference>
<evidence type="ECO:0000313" key="2">
    <source>
        <dbReference type="Proteomes" id="UP001497644"/>
    </source>
</evidence>
<accession>A0AAV2N1F6</accession>
<organism evidence="1 2">
    <name type="scientific">Lasius platythorax</name>
    <dbReference type="NCBI Taxonomy" id="488582"/>
    <lineage>
        <taxon>Eukaryota</taxon>
        <taxon>Metazoa</taxon>
        <taxon>Ecdysozoa</taxon>
        <taxon>Arthropoda</taxon>
        <taxon>Hexapoda</taxon>
        <taxon>Insecta</taxon>
        <taxon>Pterygota</taxon>
        <taxon>Neoptera</taxon>
        <taxon>Endopterygota</taxon>
        <taxon>Hymenoptera</taxon>
        <taxon>Apocrita</taxon>
        <taxon>Aculeata</taxon>
        <taxon>Formicoidea</taxon>
        <taxon>Formicidae</taxon>
        <taxon>Formicinae</taxon>
        <taxon>Lasius</taxon>
        <taxon>Lasius</taxon>
    </lineage>
</organism>
<evidence type="ECO:0000313" key="1">
    <source>
        <dbReference type="EMBL" id="CAL1673375.1"/>
    </source>
</evidence>
<sequence>MILTKPVPKSPCRTIHQDVYAPPSTLVSFATPFPDFFLPKSSVLHVSSQDNWERGKFGRVSLERTIRLGSSVFSGRVSMWGRAGGSTRLNMCTLLSLRRNNTRYLARDKCLNRKIPESTGAAAKLRISLAAGVSPHKGLPGCPFFPPAWLSGARRVALCHSFYGRRERATE</sequence>
<proteinExistence type="predicted"/>
<gene>
    <name evidence="1" type="ORF">LPLAT_LOCUS283</name>
</gene>
<protein>
    <submittedName>
        <fullName evidence="1">Uncharacterized protein</fullName>
    </submittedName>
</protein>
<keyword evidence="2" id="KW-1185">Reference proteome</keyword>
<dbReference type="AlphaFoldDB" id="A0AAV2N1F6"/>
<name>A0AAV2N1F6_9HYME</name>
<dbReference type="Proteomes" id="UP001497644">
    <property type="component" value="Chromosome 1"/>
</dbReference>
<reference evidence="1 2" key="1">
    <citation type="submission" date="2024-04" db="EMBL/GenBank/DDBJ databases">
        <authorList>
            <consortium name="Molecular Ecology Group"/>
        </authorList>
    </citation>
    <scope>NUCLEOTIDE SEQUENCE [LARGE SCALE GENOMIC DNA]</scope>
</reference>